<dbReference type="InterPro" id="IPR002110">
    <property type="entry name" value="Ankyrin_rpt"/>
</dbReference>
<name>A0A4Y2B244_ARAVE</name>
<protein>
    <submittedName>
        <fullName evidence="11">Uncharacterized protein</fullName>
    </submittedName>
</protein>
<dbReference type="AlphaFoldDB" id="A0A4Y2B244"/>
<evidence type="ECO:0000313" key="12">
    <source>
        <dbReference type="Proteomes" id="UP000499080"/>
    </source>
</evidence>
<evidence type="ECO:0000256" key="1">
    <source>
        <dbReference type="ARBA" id="ARBA00004175"/>
    </source>
</evidence>
<dbReference type="EMBL" id="BGPR01000048">
    <property type="protein sequence ID" value="GBL86401.1"/>
    <property type="molecule type" value="Genomic_DNA"/>
</dbReference>
<keyword evidence="12" id="KW-1185">Reference proteome</keyword>
<dbReference type="Proteomes" id="UP000499080">
    <property type="component" value="Unassembled WGS sequence"/>
</dbReference>
<dbReference type="InterPro" id="IPR036770">
    <property type="entry name" value="Ankyrin_rpt-contain_sf"/>
</dbReference>
<accession>A0A4Y2B244</accession>
<keyword evidence="3" id="KW-0268">Exocytosis</keyword>
<evidence type="ECO:0000256" key="10">
    <source>
        <dbReference type="SAM" id="MobiDB-lite"/>
    </source>
</evidence>
<evidence type="ECO:0000256" key="6">
    <source>
        <dbReference type="ARBA" id="ARBA00022656"/>
    </source>
</evidence>
<dbReference type="GO" id="GO:0044231">
    <property type="term" value="C:host cell presynaptic membrane"/>
    <property type="evidence" value="ECO:0007669"/>
    <property type="project" value="UniProtKB-KW"/>
</dbReference>
<proteinExistence type="predicted"/>
<keyword evidence="9" id="KW-0472">Membrane</keyword>
<comment type="subcellular location">
    <subcellularLocation>
        <location evidence="2">Secreted</location>
    </subcellularLocation>
    <subcellularLocation>
        <location evidence="1">Target cell membrane</location>
    </subcellularLocation>
</comment>
<keyword evidence="5" id="KW-1052">Target cell membrane</keyword>
<evidence type="ECO:0000256" key="7">
    <source>
        <dbReference type="ARBA" id="ARBA00022699"/>
    </source>
</evidence>
<dbReference type="GO" id="GO:0090729">
    <property type="term" value="F:toxin activity"/>
    <property type="evidence" value="ECO:0007669"/>
    <property type="project" value="UniProtKB-KW"/>
</dbReference>
<dbReference type="SUPFAM" id="SSF48403">
    <property type="entry name" value="Ankyrin repeat"/>
    <property type="match status" value="1"/>
</dbReference>
<evidence type="ECO:0000313" key="11">
    <source>
        <dbReference type="EMBL" id="GBL86401.1"/>
    </source>
</evidence>
<dbReference type="Gene3D" id="1.25.40.20">
    <property type="entry name" value="Ankyrin repeat-containing domain"/>
    <property type="match status" value="1"/>
</dbReference>
<keyword evidence="6" id="KW-0800">Toxin</keyword>
<evidence type="ECO:0000256" key="2">
    <source>
        <dbReference type="ARBA" id="ARBA00004613"/>
    </source>
</evidence>
<evidence type="ECO:0000256" key="5">
    <source>
        <dbReference type="ARBA" id="ARBA00022537"/>
    </source>
</evidence>
<dbReference type="GO" id="GO:0005576">
    <property type="term" value="C:extracellular region"/>
    <property type="evidence" value="ECO:0007669"/>
    <property type="project" value="UniProtKB-SubCell"/>
</dbReference>
<keyword evidence="9" id="KW-1053">Target membrane</keyword>
<reference evidence="11 12" key="1">
    <citation type="journal article" date="2019" name="Sci. Rep.">
        <title>Orb-weaving spider Araneus ventricosus genome elucidates the spidroin gene catalogue.</title>
        <authorList>
            <person name="Kono N."/>
            <person name="Nakamura H."/>
            <person name="Ohtoshi R."/>
            <person name="Moran D.A.P."/>
            <person name="Shinohara A."/>
            <person name="Yoshida Y."/>
            <person name="Fujiwara M."/>
            <person name="Mori M."/>
            <person name="Tomita M."/>
            <person name="Arakawa K."/>
        </authorList>
    </citation>
    <scope>NUCLEOTIDE SEQUENCE [LARGE SCALE GENOMIC DNA]</scope>
</reference>
<feature type="region of interest" description="Disordered" evidence="10">
    <location>
        <begin position="1"/>
        <end position="27"/>
    </location>
</feature>
<keyword evidence="8" id="KW-0638">Presynaptic neurotoxin</keyword>
<evidence type="ECO:0000256" key="3">
    <source>
        <dbReference type="ARBA" id="ARBA00022483"/>
    </source>
</evidence>
<keyword evidence="4" id="KW-0964">Secreted</keyword>
<keyword evidence="7" id="KW-0528">Neurotoxin</keyword>
<evidence type="ECO:0000256" key="8">
    <source>
        <dbReference type="ARBA" id="ARBA00023028"/>
    </source>
</evidence>
<dbReference type="Pfam" id="PF12796">
    <property type="entry name" value="Ank_2"/>
    <property type="match status" value="1"/>
</dbReference>
<evidence type="ECO:0000256" key="4">
    <source>
        <dbReference type="ARBA" id="ARBA00022525"/>
    </source>
</evidence>
<comment type="caution">
    <text evidence="11">The sequence shown here is derived from an EMBL/GenBank/DDBJ whole genome shotgun (WGS) entry which is preliminary data.</text>
</comment>
<sequence>MGAMYNAEDFRSATPYQPASDEQMEDGSVNNLFKDIKRETEDNISGHIELIIINVRDKNGYILLQWAVCNSHKHVVYNLLDAGANPKRISSKGNTQLHIVASSKGNKEIAVILKADRDWQ</sequence>
<organism evidence="11 12">
    <name type="scientific">Araneus ventricosus</name>
    <name type="common">Orbweaver spider</name>
    <name type="synonym">Epeira ventricosa</name>
    <dbReference type="NCBI Taxonomy" id="182803"/>
    <lineage>
        <taxon>Eukaryota</taxon>
        <taxon>Metazoa</taxon>
        <taxon>Ecdysozoa</taxon>
        <taxon>Arthropoda</taxon>
        <taxon>Chelicerata</taxon>
        <taxon>Arachnida</taxon>
        <taxon>Araneae</taxon>
        <taxon>Araneomorphae</taxon>
        <taxon>Entelegynae</taxon>
        <taxon>Araneoidea</taxon>
        <taxon>Araneidae</taxon>
        <taxon>Araneus</taxon>
    </lineage>
</organism>
<evidence type="ECO:0000256" key="9">
    <source>
        <dbReference type="ARBA" id="ARBA00023298"/>
    </source>
</evidence>
<dbReference type="GO" id="GO:0044218">
    <property type="term" value="C:other organism cell membrane"/>
    <property type="evidence" value="ECO:0007669"/>
    <property type="project" value="UniProtKB-KW"/>
</dbReference>
<gene>
    <name evidence="11" type="ORF">AVEN_164568_1</name>
</gene>
<dbReference type="GO" id="GO:0006887">
    <property type="term" value="P:exocytosis"/>
    <property type="evidence" value="ECO:0007669"/>
    <property type="project" value="UniProtKB-KW"/>
</dbReference>